<accession>A0A7S0CCM2</accession>
<sequence>MCVRQKSKIDACACVRWERGFVRSKARCMCVRTKREKEENSSKLGAAAAQHIHLVGKPWFGDSSSVAQERNLAEVGRAPPSVPQPFVMIVHDATKPSQSLKIKSLILVLETPERVVVSGCSESIYTFCMILCVLFSFCFVSSCCILKLKWLIIERKRQIFVDFLVLAIR</sequence>
<gene>
    <name evidence="2" type="ORF">PINE0816_LOCUS15460</name>
</gene>
<proteinExistence type="predicted"/>
<dbReference type="AlphaFoldDB" id="A0A7S0CCM2"/>
<keyword evidence="1" id="KW-0812">Transmembrane</keyword>
<name>A0A7S0CCM2_9STRA</name>
<dbReference type="EMBL" id="HBEL01032973">
    <property type="protein sequence ID" value="CAD8419325.1"/>
    <property type="molecule type" value="Transcribed_RNA"/>
</dbReference>
<reference evidence="2" key="1">
    <citation type="submission" date="2021-01" db="EMBL/GenBank/DDBJ databases">
        <authorList>
            <person name="Corre E."/>
            <person name="Pelletier E."/>
            <person name="Niang G."/>
            <person name="Scheremetjew M."/>
            <person name="Finn R."/>
            <person name="Kale V."/>
            <person name="Holt S."/>
            <person name="Cochrane G."/>
            <person name="Meng A."/>
            <person name="Brown T."/>
            <person name="Cohen L."/>
        </authorList>
    </citation>
    <scope>NUCLEOTIDE SEQUENCE</scope>
    <source>
        <strain evidence="2">CCAP1064/1</strain>
    </source>
</reference>
<organism evidence="2">
    <name type="scientific">Proboscia inermis</name>
    <dbReference type="NCBI Taxonomy" id="420281"/>
    <lineage>
        <taxon>Eukaryota</taxon>
        <taxon>Sar</taxon>
        <taxon>Stramenopiles</taxon>
        <taxon>Ochrophyta</taxon>
        <taxon>Bacillariophyta</taxon>
        <taxon>Coscinodiscophyceae</taxon>
        <taxon>Rhizosoleniophycidae</taxon>
        <taxon>Rhizosoleniales</taxon>
        <taxon>Rhizosoleniaceae</taxon>
        <taxon>Proboscia</taxon>
    </lineage>
</organism>
<protein>
    <submittedName>
        <fullName evidence="2">Uncharacterized protein</fullName>
    </submittedName>
</protein>
<evidence type="ECO:0000256" key="1">
    <source>
        <dbReference type="SAM" id="Phobius"/>
    </source>
</evidence>
<evidence type="ECO:0000313" key="2">
    <source>
        <dbReference type="EMBL" id="CAD8419325.1"/>
    </source>
</evidence>
<keyword evidence="1" id="KW-1133">Transmembrane helix</keyword>
<keyword evidence="1" id="KW-0472">Membrane</keyword>
<feature type="transmembrane region" description="Helical" evidence="1">
    <location>
        <begin position="124"/>
        <end position="148"/>
    </location>
</feature>